<protein>
    <recommendedName>
        <fullName evidence="5">F-box domain-containing protein</fullName>
    </recommendedName>
</protein>
<dbReference type="Gene3D" id="1.20.1280.50">
    <property type="match status" value="1"/>
</dbReference>
<dbReference type="InterPro" id="IPR032675">
    <property type="entry name" value="LRR_dom_sf"/>
</dbReference>
<evidence type="ECO:0000259" key="2">
    <source>
        <dbReference type="SMART" id="SM00579"/>
    </source>
</evidence>
<dbReference type="InterPro" id="IPR001810">
    <property type="entry name" value="F-box_dom"/>
</dbReference>
<feature type="domain" description="FBD" evidence="2">
    <location>
        <begin position="665"/>
        <end position="737"/>
    </location>
</feature>
<dbReference type="EMBL" id="CM010630">
    <property type="protein sequence ID" value="RID69134.1"/>
    <property type="molecule type" value="Genomic_DNA"/>
</dbReference>
<evidence type="ECO:0000313" key="3">
    <source>
        <dbReference type="EMBL" id="RID69134.1"/>
    </source>
</evidence>
<dbReference type="AlphaFoldDB" id="A0A397ZXF1"/>
<dbReference type="SUPFAM" id="SSF81383">
    <property type="entry name" value="F-box domain"/>
    <property type="match status" value="1"/>
</dbReference>
<dbReference type="Gene3D" id="3.80.10.10">
    <property type="entry name" value="Ribonuclease Inhibitor"/>
    <property type="match status" value="2"/>
</dbReference>
<dbReference type="PANTHER" id="PTHR31900:SF34">
    <property type="entry name" value="EMB|CAB62440.1-RELATED"/>
    <property type="match status" value="1"/>
</dbReference>
<dbReference type="InterPro" id="IPR036047">
    <property type="entry name" value="F-box-like_dom_sf"/>
</dbReference>
<name>A0A397ZXF1_BRACM</name>
<dbReference type="Proteomes" id="UP000264353">
    <property type="component" value="Chromosome A3"/>
</dbReference>
<feature type="domain" description="F-box" evidence="1">
    <location>
        <begin position="7"/>
        <end position="48"/>
    </location>
</feature>
<gene>
    <name evidence="3" type="ORF">BRARA_C01246</name>
</gene>
<dbReference type="SUPFAM" id="SSF52047">
    <property type="entry name" value="RNI-like"/>
    <property type="match status" value="2"/>
</dbReference>
<dbReference type="InterPro" id="IPR006566">
    <property type="entry name" value="FBD"/>
</dbReference>
<dbReference type="CDD" id="cd22160">
    <property type="entry name" value="F-box_AtFBL13-like"/>
    <property type="match status" value="1"/>
</dbReference>
<dbReference type="InterPro" id="IPR053781">
    <property type="entry name" value="F-box_AtFBL13-like"/>
</dbReference>
<dbReference type="PANTHER" id="PTHR31900">
    <property type="entry name" value="F-BOX/RNI SUPERFAMILY PROTEIN-RELATED"/>
    <property type="match status" value="1"/>
</dbReference>
<dbReference type="SMART" id="SM00256">
    <property type="entry name" value="FBOX"/>
    <property type="match status" value="1"/>
</dbReference>
<reference evidence="3 4" key="1">
    <citation type="submission" date="2018-06" db="EMBL/GenBank/DDBJ databases">
        <title>WGS assembly of Brassica rapa FPsc.</title>
        <authorList>
            <person name="Bowman J."/>
            <person name="Kohchi T."/>
            <person name="Yamato K."/>
            <person name="Jenkins J."/>
            <person name="Shu S."/>
            <person name="Ishizaki K."/>
            <person name="Yamaoka S."/>
            <person name="Nishihama R."/>
            <person name="Nakamura Y."/>
            <person name="Berger F."/>
            <person name="Adam C."/>
            <person name="Aki S."/>
            <person name="Althoff F."/>
            <person name="Araki T."/>
            <person name="Arteaga-Vazquez M."/>
            <person name="Balasubrmanian S."/>
            <person name="Bauer D."/>
            <person name="Boehm C."/>
            <person name="Briginshaw L."/>
            <person name="Caballero-Perez J."/>
            <person name="Catarino B."/>
            <person name="Chen F."/>
            <person name="Chiyoda S."/>
            <person name="Chovatia M."/>
            <person name="Davies K."/>
            <person name="Delmans M."/>
            <person name="Demura T."/>
            <person name="Dierschke T."/>
            <person name="Dolan L."/>
            <person name="Dorantes-Acosta A."/>
            <person name="Eklund D."/>
            <person name="Florent S."/>
            <person name="Flores-Sandoval E."/>
            <person name="Fujiyama A."/>
            <person name="Fukuzawa H."/>
            <person name="Galik B."/>
            <person name="Grimanelli D."/>
            <person name="Grimwood J."/>
            <person name="Grossniklaus U."/>
            <person name="Hamada T."/>
            <person name="Haseloff J."/>
            <person name="Hetherington A."/>
            <person name="Higo A."/>
            <person name="Hirakawa Y."/>
            <person name="Hundley H."/>
            <person name="Ikeda Y."/>
            <person name="Inoue K."/>
            <person name="Inoue S."/>
            <person name="Ishida S."/>
            <person name="Jia Q."/>
            <person name="Kakita M."/>
            <person name="Kanazawa T."/>
            <person name="Kawai Y."/>
            <person name="Kawashima T."/>
            <person name="Kennedy M."/>
            <person name="Kinose K."/>
            <person name="Kinoshita T."/>
            <person name="Kohara Y."/>
            <person name="Koide E."/>
            <person name="Komatsu K."/>
            <person name="Kopischke S."/>
            <person name="Kubo M."/>
            <person name="Kyozuka J."/>
            <person name="Lagercrantz U."/>
            <person name="Lin S."/>
            <person name="Lindquist E."/>
            <person name="Lipzen A."/>
            <person name="Lu C."/>
            <person name="Luna E."/>
            <person name="Martienssen R."/>
            <person name="Minamino N."/>
            <person name="Mizutani M."/>
            <person name="Mizutani M."/>
            <person name="Mochizuki N."/>
            <person name="Monte I."/>
            <person name="Mosher R."/>
            <person name="Nagasaki H."/>
            <person name="Nakagami H."/>
            <person name="Naramoto S."/>
            <person name="Nishitani K."/>
            <person name="Ohtani M."/>
            <person name="Okamoto T."/>
            <person name="Okumura M."/>
            <person name="Phillips J."/>
            <person name="Pollak B."/>
            <person name="Reinders A."/>
            <person name="Roevekamp M."/>
            <person name="Sano R."/>
            <person name="Sawa S."/>
            <person name="Schmid M."/>
            <person name="Shirakawa M."/>
            <person name="Solano R."/>
            <person name="Spunde A."/>
            <person name="Suetsugu N."/>
            <person name="Sugano S."/>
            <person name="Sugiyama A."/>
            <person name="Sun R."/>
            <person name="Suzuki Y."/>
            <person name="Takenaka M."/>
            <person name="Takezawa D."/>
            <person name="Tomogane H."/>
            <person name="Tsuzuki M."/>
            <person name="Ueda T."/>
            <person name="Umeda M."/>
            <person name="Ward J."/>
            <person name="Watanabe Y."/>
            <person name="Yazaki K."/>
            <person name="Yokoyama R."/>
            <person name="Yoshitake Y."/>
            <person name="Yotsui I."/>
            <person name="Zachgo S."/>
            <person name="Schmutz J."/>
        </authorList>
    </citation>
    <scope>NUCLEOTIDE SEQUENCE [LARGE SCALE GENOMIC DNA]</scope>
    <source>
        <strain evidence="4">cv. B-3</strain>
    </source>
</reference>
<dbReference type="Pfam" id="PF00646">
    <property type="entry name" value="F-box"/>
    <property type="match status" value="1"/>
</dbReference>
<proteinExistence type="predicted"/>
<evidence type="ECO:0000259" key="1">
    <source>
        <dbReference type="SMART" id="SM00256"/>
    </source>
</evidence>
<dbReference type="Pfam" id="PF08387">
    <property type="entry name" value="FBD"/>
    <property type="match status" value="1"/>
</dbReference>
<sequence>MDMMSTLSDDLLLKILSSLPTKDVVSTMLLSKRWKFLWTMVPTLYFQNDFESSKDDYAKFRQHVYLFMVLHKSPVLETLKLRLGWHSTTDDITTWIKIAVARRVRKLKIHCYSDDDDIFLPSCLYTYNNLEVLKLGNSIVLDVPEDVRLPSLKTLHLLCVEFRNEESARRLLSGCPLLEEFVLDKSENVSPPCFYLEVPSLQRLSILDKYREGNDSDVKVVIKTPSLRYLNVVDKCDSGLLFLSENMPDMVVANVSVVYKNPEMLMTSFTSVKRLSLCLTTSVVSKTIKEPVYYCDLSSYYICSCAHYFLVGFSVQIQHRVEFNQLVHLELCASVEKWCELLNWMLESSPKLKVLKLKKPLWKSVPKLVYDDSYQNIDDVGRFSRFVDRSLILHEAPVETLHFKLTQKSLAVNDIGVWITIAVKCGVRDMSIEIDCSSSTTPVILPRSLYTGSRILVSLKLNSVTLKDVSSLPSFPALKTLSLASVKYPGEEFVRRLLSSCHVLEDLDVDQCVDDNVTIFTVKVPSLKSASLYKSAGRSTEGEDGFVIDAPSLEYLGIFFDPVGFCVIENDMPNLVTAAVSAAHSSPGVTLTSFTSAKRLFICLPYSKTEWLNLLMRLLNDSPNLRFLKLQEGIFQSLLVMSNLSQCHKIEGTRPCWNDPSSVPECLSSSLETLEWVGYQGSKEEKEVATFILRTGSCLKEVTIITPKSSDSDKKLEMLRELSLSARRSPTCQLVFD</sequence>
<dbReference type="InterPro" id="IPR050232">
    <property type="entry name" value="FBL13/AtMIF1-like"/>
</dbReference>
<evidence type="ECO:0008006" key="5">
    <source>
        <dbReference type="Google" id="ProtNLM"/>
    </source>
</evidence>
<accession>A0A397ZXF1</accession>
<dbReference type="SMART" id="SM00579">
    <property type="entry name" value="FBD"/>
    <property type="match status" value="1"/>
</dbReference>
<evidence type="ECO:0000313" key="4">
    <source>
        <dbReference type="Proteomes" id="UP000264353"/>
    </source>
</evidence>
<dbReference type="InterPro" id="IPR055411">
    <property type="entry name" value="LRR_FXL15/At3g58940/PEG3-like"/>
</dbReference>
<dbReference type="Pfam" id="PF24758">
    <property type="entry name" value="LRR_At5g56370"/>
    <property type="match status" value="2"/>
</dbReference>
<organism evidence="3 4">
    <name type="scientific">Brassica campestris</name>
    <name type="common">Field mustard</name>
    <dbReference type="NCBI Taxonomy" id="3711"/>
    <lineage>
        <taxon>Eukaryota</taxon>
        <taxon>Viridiplantae</taxon>
        <taxon>Streptophyta</taxon>
        <taxon>Embryophyta</taxon>
        <taxon>Tracheophyta</taxon>
        <taxon>Spermatophyta</taxon>
        <taxon>Magnoliopsida</taxon>
        <taxon>eudicotyledons</taxon>
        <taxon>Gunneridae</taxon>
        <taxon>Pentapetalae</taxon>
        <taxon>rosids</taxon>
        <taxon>malvids</taxon>
        <taxon>Brassicales</taxon>
        <taxon>Brassicaceae</taxon>
        <taxon>Brassiceae</taxon>
        <taxon>Brassica</taxon>
    </lineage>
</organism>